<dbReference type="InterPro" id="IPR036390">
    <property type="entry name" value="WH_DNA-bd_sf"/>
</dbReference>
<name>A0A819SVS6_9BILA</name>
<evidence type="ECO:0000313" key="9">
    <source>
        <dbReference type="EMBL" id="CAF4078015.1"/>
    </source>
</evidence>
<dbReference type="Gene3D" id="3.30.230.130">
    <property type="entry name" value="Cullin, Chain C, Domain 2"/>
    <property type="match status" value="1"/>
</dbReference>
<dbReference type="InterPro" id="IPR016158">
    <property type="entry name" value="Cullin_homology"/>
</dbReference>
<dbReference type="Gene3D" id="1.10.10.10">
    <property type="entry name" value="Winged helix-like DNA-binding domain superfamily/Winged helix DNA-binding domain"/>
    <property type="match status" value="1"/>
</dbReference>
<dbReference type="SMART" id="SM00884">
    <property type="entry name" value="Cullin_Nedd8"/>
    <property type="match status" value="1"/>
</dbReference>
<dbReference type="SUPFAM" id="SSF46785">
    <property type="entry name" value="Winged helix' DNA-binding domain"/>
    <property type="match status" value="1"/>
</dbReference>
<comment type="caution">
    <text evidence="9">The sequence shown here is derived from an EMBL/GenBank/DDBJ whole genome shotgun (WGS) entry which is preliminary data.</text>
</comment>
<evidence type="ECO:0000256" key="3">
    <source>
        <dbReference type="ARBA" id="ARBA00022499"/>
    </source>
</evidence>
<gene>
    <name evidence="9" type="ORF">JBS370_LOCUS30537</name>
</gene>
<comment type="pathway">
    <text evidence="1">Protein modification; protein ubiquitination.</text>
</comment>
<keyword evidence="4" id="KW-0833">Ubl conjugation pathway</keyword>
<dbReference type="FunFam" id="1.10.10.10:FF:000014">
    <property type="entry name" value="Cullin 1"/>
    <property type="match status" value="1"/>
</dbReference>
<protein>
    <recommendedName>
        <fullName evidence="8">Cullin family profile domain-containing protein</fullName>
    </recommendedName>
</protein>
<dbReference type="EMBL" id="CAJOBD010007091">
    <property type="protein sequence ID" value="CAF4078015.1"/>
    <property type="molecule type" value="Genomic_DNA"/>
</dbReference>
<feature type="domain" description="Cullin family profile" evidence="8">
    <location>
        <begin position="437"/>
        <end position="666"/>
    </location>
</feature>
<dbReference type="Proteomes" id="UP000663836">
    <property type="component" value="Unassembled WGS sequence"/>
</dbReference>
<dbReference type="GO" id="GO:0031625">
    <property type="term" value="F:ubiquitin protein ligase binding"/>
    <property type="evidence" value="ECO:0007669"/>
    <property type="project" value="InterPro"/>
</dbReference>
<dbReference type="InterPro" id="IPR036388">
    <property type="entry name" value="WH-like_DNA-bd_sf"/>
</dbReference>
<dbReference type="InterPro" id="IPR019559">
    <property type="entry name" value="Cullin_neddylation_domain"/>
</dbReference>
<keyword evidence="5" id="KW-0832">Ubl conjugation</keyword>
<proteinExistence type="inferred from homology"/>
<dbReference type="InterPro" id="IPR016159">
    <property type="entry name" value="Cullin_repeat-like_dom_sf"/>
</dbReference>
<accession>A0A819SVS6</accession>
<dbReference type="Pfam" id="PF00888">
    <property type="entry name" value="Cullin"/>
    <property type="match status" value="1"/>
</dbReference>
<dbReference type="FunFam" id="1.20.1310.10:FF:000002">
    <property type="entry name" value="cullin-3 isoform X1"/>
    <property type="match status" value="1"/>
</dbReference>
<dbReference type="AlphaFoldDB" id="A0A819SVS6"/>
<evidence type="ECO:0000256" key="4">
    <source>
        <dbReference type="ARBA" id="ARBA00022786"/>
    </source>
</evidence>
<evidence type="ECO:0000256" key="5">
    <source>
        <dbReference type="ARBA" id="ARBA00022843"/>
    </source>
</evidence>
<dbReference type="FunFam" id="1.20.1310.10:FF:000011">
    <property type="entry name" value="Cullin 1"/>
    <property type="match status" value="1"/>
</dbReference>
<dbReference type="SUPFAM" id="SSF75632">
    <property type="entry name" value="Cullin homology domain"/>
    <property type="match status" value="1"/>
</dbReference>
<dbReference type="InterPro" id="IPR036317">
    <property type="entry name" value="Cullin_homology_sf"/>
</dbReference>
<evidence type="ECO:0000259" key="8">
    <source>
        <dbReference type="PROSITE" id="PS50069"/>
    </source>
</evidence>
<sequence>MLHTDGQSNLNDIWMKVSEGIEHIYRIEEMSHKAYMNLYTHVYNYCTAIPAQKFSLKPSTGITQKLAHNNEQNTAQNGANIVGGELYIRLKNHLRTYLEKICEGVYPLFIFESEQMTSKQELDLQVDSVLCFYTTNWKNYLVSSKVTNGFCDYLNRNWIPQQRSLERKDVCEIFIMTMEIWKLVFFQKFNKQVTFECLQLIKSERQNELINSRLISEVIQSYVQLGLIESASIEDNSHQIISPALTIYKDYFEILFLQDTEQFYRLEATTFLAHNSVTEYLKKVDQRLAEEVYRVQSYLHSSTLGILIKKVEEVLIHDQLQAIYTEAQVLLRNEKISDLALLFKLVSRVPNATDKLKEIVEAHIHQMGIDAIERISSTALNNPKLYIETILDIHTKFFKLVNEAFNSEQGFTAALDRACAKFINNNAVTTAVNNTTKSSELLAQYCNTLLRKGNRTVEETDLEEKFNQIMVVFNYIENKDVFQKFYRKMFAKRLVGQLCASFDDEELIISKLKHTCGFDYTSELQQMLQDICITSKNLTDQYRIYCEHNNLHNIVDFSVMVLKTNSWPFSAPSNFVLPIELKKTFENFIMFYNQQHNGRKLVLLHQYSEGDLQTLYTEQKYILHVSTYEMVILLLFNKRSSWTVEQMQDETQINVNLFLQILWNLLKSKLIICSEINNDELEKDLNENDIKMNYNIQIANNFKSKKIKINLNVPIKSVEQKDIEGLYRTVDQDRKILIRAAIVRTMKQRKTLKHALLTEEVIHQLSSRFQPKIPVIKKCIETLIEEQCLECQSNKNDVLHYLAEDK</sequence>
<dbReference type="GO" id="GO:0006511">
    <property type="term" value="P:ubiquitin-dependent protein catabolic process"/>
    <property type="evidence" value="ECO:0007669"/>
    <property type="project" value="InterPro"/>
</dbReference>
<dbReference type="PANTHER" id="PTHR11932">
    <property type="entry name" value="CULLIN"/>
    <property type="match status" value="1"/>
</dbReference>
<dbReference type="GO" id="GO:0019005">
    <property type="term" value="C:SCF ubiquitin ligase complex"/>
    <property type="evidence" value="ECO:0007669"/>
    <property type="project" value="UniProtKB-ARBA"/>
</dbReference>
<comment type="similarity">
    <text evidence="2 6 7">Belongs to the cullin family.</text>
</comment>
<dbReference type="InterPro" id="IPR045093">
    <property type="entry name" value="Cullin"/>
</dbReference>
<reference evidence="9" key="1">
    <citation type="submission" date="2021-02" db="EMBL/GenBank/DDBJ databases">
        <authorList>
            <person name="Nowell W R."/>
        </authorList>
    </citation>
    <scope>NUCLEOTIDE SEQUENCE</scope>
</reference>
<dbReference type="InterPro" id="IPR059120">
    <property type="entry name" value="Cullin-like_AB"/>
</dbReference>
<dbReference type="Gene3D" id="1.20.1310.10">
    <property type="entry name" value="Cullin Repeats"/>
    <property type="match status" value="4"/>
</dbReference>
<evidence type="ECO:0000256" key="7">
    <source>
        <dbReference type="RuleBase" id="RU003829"/>
    </source>
</evidence>
<evidence type="ECO:0000313" key="10">
    <source>
        <dbReference type="Proteomes" id="UP000663836"/>
    </source>
</evidence>
<keyword evidence="3" id="KW-1017">Isopeptide bond</keyword>
<dbReference type="SUPFAM" id="SSF74788">
    <property type="entry name" value="Cullin repeat-like"/>
    <property type="match status" value="1"/>
</dbReference>
<dbReference type="FunFam" id="1.20.1310.10:FF:000019">
    <property type="entry name" value="Cullin 1"/>
    <property type="match status" value="1"/>
</dbReference>
<dbReference type="PROSITE" id="PS50069">
    <property type="entry name" value="CULLIN_2"/>
    <property type="match status" value="1"/>
</dbReference>
<evidence type="ECO:0000256" key="1">
    <source>
        <dbReference type="ARBA" id="ARBA00004906"/>
    </source>
</evidence>
<dbReference type="InterPro" id="IPR001373">
    <property type="entry name" value="Cullin_N"/>
</dbReference>
<evidence type="ECO:0000256" key="2">
    <source>
        <dbReference type="ARBA" id="ARBA00006019"/>
    </source>
</evidence>
<organism evidence="9 10">
    <name type="scientific">Rotaria sordida</name>
    <dbReference type="NCBI Taxonomy" id="392033"/>
    <lineage>
        <taxon>Eukaryota</taxon>
        <taxon>Metazoa</taxon>
        <taxon>Spiralia</taxon>
        <taxon>Gnathifera</taxon>
        <taxon>Rotifera</taxon>
        <taxon>Eurotatoria</taxon>
        <taxon>Bdelloidea</taxon>
        <taxon>Philodinida</taxon>
        <taxon>Philodinidae</taxon>
        <taxon>Rotaria</taxon>
    </lineage>
</organism>
<evidence type="ECO:0000256" key="6">
    <source>
        <dbReference type="PROSITE-ProRule" id="PRU00330"/>
    </source>
</evidence>
<dbReference type="SMART" id="SM00182">
    <property type="entry name" value="CULLIN"/>
    <property type="match status" value="1"/>
</dbReference>
<dbReference type="Pfam" id="PF10557">
    <property type="entry name" value="Cullin_Nedd8"/>
    <property type="match status" value="1"/>
</dbReference>
<dbReference type="Pfam" id="PF26557">
    <property type="entry name" value="Cullin_AB"/>
    <property type="match status" value="1"/>
</dbReference>